<reference evidence="2 3" key="1">
    <citation type="submission" date="2022-11" db="EMBL/GenBank/DDBJ databases">
        <title>Mucor velutinosus strain NIH1002 WGS.</title>
        <authorList>
            <person name="Subramanian P."/>
            <person name="Mullikin J.C."/>
            <person name="Segre J.A."/>
            <person name="Zelazny A.M."/>
        </authorList>
    </citation>
    <scope>NUCLEOTIDE SEQUENCE [LARGE SCALE GENOMIC DNA]</scope>
    <source>
        <strain evidence="2 3">NIH1002</strain>
    </source>
</reference>
<dbReference type="Proteomes" id="UP001304243">
    <property type="component" value="Unassembled WGS sequence"/>
</dbReference>
<dbReference type="EMBL" id="JASEJX010000038">
    <property type="protein sequence ID" value="KAK4509641.1"/>
    <property type="molecule type" value="Genomic_DNA"/>
</dbReference>
<gene>
    <name evidence="2" type="ORF">ATC70_006943</name>
</gene>
<keyword evidence="3" id="KW-1185">Reference proteome</keyword>
<name>A0AAN7D2X3_9FUNG</name>
<proteinExistence type="predicted"/>
<dbReference type="RefSeq" id="XP_064676307.1">
    <property type="nucleotide sequence ID" value="XM_064826209.1"/>
</dbReference>
<accession>A0AAN7D2X3</accession>
<feature type="region of interest" description="Disordered" evidence="1">
    <location>
        <begin position="301"/>
        <end position="340"/>
    </location>
</feature>
<organism evidence="2 3">
    <name type="scientific">Mucor velutinosus</name>
    <dbReference type="NCBI Taxonomy" id="708070"/>
    <lineage>
        <taxon>Eukaryota</taxon>
        <taxon>Fungi</taxon>
        <taxon>Fungi incertae sedis</taxon>
        <taxon>Mucoromycota</taxon>
        <taxon>Mucoromycotina</taxon>
        <taxon>Mucoromycetes</taxon>
        <taxon>Mucorales</taxon>
        <taxon>Mucorineae</taxon>
        <taxon>Mucoraceae</taxon>
        <taxon>Mucor</taxon>
    </lineage>
</organism>
<comment type="caution">
    <text evidence="2">The sequence shown here is derived from an EMBL/GenBank/DDBJ whole genome shotgun (WGS) entry which is preliminary data.</text>
</comment>
<protein>
    <submittedName>
        <fullName evidence="2">Uncharacterized protein</fullName>
    </submittedName>
</protein>
<feature type="compositionally biased region" description="Polar residues" evidence="1">
    <location>
        <begin position="11"/>
        <end position="33"/>
    </location>
</feature>
<feature type="compositionally biased region" description="Basic and acidic residues" evidence="1">
    <location>
        <begin position="301"/>
        <end position="328"/>
    </location>
</feature>
<feature type="region of interest" description="Disordered" evidence="1">
    <location>
        <begin position="1"/>
        <end position="33"/>
    </location>
</feature>
<dbReference type="AlphaFoldDB" id="A0AAN7D2X3"/>
<dbReference type="GeneID" id="89950629"/>
<evidence type="ECO:0000256" key="1">
    <source>
        <dbReference type="SAM" id="MobiDB-lite"/>
    </source>
</evidence>
<sequence length="549" mass="61374">MYADAKRPVKSLSTSGSFTTTVSIPTAPSGTSDAVTASNASFGLGSADMPIDELLPLSELIDEEDDQEEEEGTRDLPRRRIMILKAILRNLLMRQAGKSITHTQLKKERPNITEAENRVCMLLGKLLPPYIPTRDHYSYIGFQLPFLLLANDIFCSVGYHKFAVDLRSTSSCGSLHAMRVDAASLYALCTRGDDQMDIFDFQGFVIENIGIARQYKDAVFNSFFDIRAITQACKSFGLTFAHNLTILPSLTSVRILGTKPSPNKSVSNTKQPLDIDWDTVKELQTKTNQALKKDIDQLETDTKAVSDEPKAANKDRKKEQYSTRIKDLKKQRHTDRSKRQEIKELKAQRYQLFITIKQTKQQLSNTRTRAFLTREAIEYRNKDIPLVSNYEPPPSDQHLDSMVFSGTDNGLAVMTETIGVNLNKYKYHLSLHNRFSPLTCMYCFGLTSHPTQTTKAKDGKTKTRSIHDAFLCLNPACVSVLNHRAIQGRDKTSVLAIAVSGLSILLFKQPLPVFNPKPSQSNTGIISKTTSFCNRNEKRDSSGAALADA</sequence>
<evidence type="ECO:0000313" key="2">
    <source>
        <dbReference type="EMBL" id="KAK4509641.1"/>
    </source>
</evidence>
<evidence type="ECO:0000313" key="3">
    <source>
        <dbReference type="Proteomes" id="UP001304243"/>
    </source>
</evidence>